<accession>A0A1I2BN52</accession>
<organism evidence="1 2">
    <name type="scientific">Nannocystis exedens</name>
    <dbReference type="NCBI Taxonomy" id="54"/>
    <lineage>
        <taxon>Bacteria</taxon>
        <taxon>Pseudomonadati</taxon>
        <taxon>Myxococcota</taxon>
        <taxon>Polyangia</taxon>
        <taxon>Nannocystales</taxon>
        <taxon>Nannocystaceae</taxon>
        <taxon>Nannocystis</taxon>
    </lineage>
</organism>
<dbReference type="EMBL" id="FOMX01000015">
    <property type="protein sequence ID" value="SFE56650.1"/>
    <property type="molecule type" value="Genomic_DNA"/>
</dbReference>
<dbReference type="InterPro" id="IPR016024">
    <property type="entry name" value="ARM-type_fold"/>
</dbReference>
<evidence type="ECO:0000313" key="1">
    <source>
        <dbReference type="EMBL" id="SFE56650.1"/>
    </source>
</evidence>
<proteinExistence type="predicted"/>
<protein>
    <recommendedName>
        <fullName evidence="3">HEAT repeat-containing protein</fullName>
    </recommendedName>
</protein>
<dbReference type="InterPro" id="IPR011989">
    <property type="entry name" value="ARM-like"/>
</dbReference>
<evidence type="ECO:0008006" key="3">
    <source>
        <dbReference type="Google" id="ProtNLM"/>
    </source>
</evidence>
<sequence>MLPLISPLMNDLAATWSRWKEETFGSGYHIWHEGLDVAAVTGLKGQTRARALAMLRLGRSLGDDHAFEALAAMGDAATIAAMRARLDAGDPFFPPATRVRFARILHRISPDPRLAEHLLAVLRTTCSKGQPWSPRIDAAFGLREFAGPADEDALLAAVADPHYLVRYHACESLLHRWRAGRRRLTDHPALFELIRGPDDEASTPGDLARYAEAQRRLRALAARH</sequence>
<dbReference type="Gene3D" id="1.25.10.10">
    <property type="entry name" value="Leucine-rich Repeat Variant"/>
    <property type="match status" value="1"/>
</dbReference>
<dbReference type="SUPFAM" id="SSF48371">
    <property type="entry name" value="ARM repeat"/>
    <property type="match status" value="1"/>
</dbReference>
<dbReference type="Proteomes" id="UP000199400">
    <property type="component" value="Unassembled WGS sequence"/>
</dbReference>
<evidence type="ECO:0000313" key="2">
    <source>
        <dbReference type="Proteomes" id="UP000199400"/>
    </source>
</evidence>
<name>A0A1I2BN52_9BACT</name>
<keyword evidence="2" id="KW-1185">Reference proteome</keyword>
<dbReference type="AlphaFoldDB" id="A0A1I2BN52"/>
<reference evidence="2" key="1">
    <citation type="submission" date="2016-10" db="EMBL/GenBank/DDBJ databases">
        <authorList>
            <person name="Varghese N."/>
            <person name="Submissions S."/>
        </authorList>
    </citation>
    <scope>NUCLEOTIDE SEQUENCE [LARGE SCALE GENOMIC DNA]</scope>
    <source>
        <strain evidence="2">ATCC 25963</strain>
    </source>
</reference>
<gene>
    <name evidence="1" type="ORF">SAMN02745121_04732</name>
</gene>